<evidence type="ECO:0000313" key="7">
    <source>
        <dbReference type="EMBL" id="QIR05782.1"/>
    </source>
</evidence>
<dbReference type="RefSeq" id="WP_167314182.1">
    <property type="nucleotide sequence ID" value="NZ_CP050266.1"/>
</dbReference>
<organism evidence="7 8">
    <name type="scientific">Salinivibrio costicola</name>
    <name type="common">Vibrio costicola</name>
    <dbReference type="NCBI Taxonomy" id="51367"/>
    <lineage>
        <taxon>Bacteria</taxon>
        <taxon>Pseudomonadati</taxon>
        <taxon>Pseudomonadota</taxon>
        <taxon>Gammaproteobacteria</taxon>
        <taxon>Vibrionales</taxon>
        <taxon>Vibrionaceae</taxon>
        <taxon>Salinivibrio</taxon>
    </lineage>
</organism>
<dbReference type="PRINTS" id="PR00032">
    <property type="entry name" value="HTHARAC"/>
</dbReference>
<feature type="domain" description="HTH araC/xylS-type" evidence="6">
    <location>
        <begin position="793"/>
        <end position="891"/>
    </location>
</feature>
<dbReference type="Proteomes" id="UP000501408">
    <property type="component" value="Chromosome 1"/>
</dbReference>
<evidence type="ECO:0000256" key="3">
    <source>
        <dbReference type="ARBA" id="ARBA00023163"/>
    </source>
</evidence>
<dbReference type="InterPro" id="IPR009057">
    <property type="entry name" value="Homeodomain-like_sf"/>
</dbReference>
<evidence type="ECO:0000259" key="6">
    <source>
        <dbReference type="PROSITE" id="PS01124"/>
    </source>
</evidence>
<keyword evidence="4" id="KW-1133">Transmembrane helix</keyword>
<dbReference type="InterPro" id="IPR018060">
    <property type="entry name" value="HTH_AraC"/>
</dbReference>
<keyword evidence="4" id="KW-0812">Transmembrane</keyword>
<dbReference type="Gene3D" id="1.10.10.60">
    <property type="entry name" value="Homeodomain-like"/>
    <property type="match status" value="1"/>
</dbReference>
<dbReference type="EMBL" id="CP050266">
    <property type="protein sequence ID" value="QIR05782.1"/>
    <property type="molecule type" value="Genomic_DNA"/>
</dbReference>
<dbReference type="PANTHER" id="PTHR43280">
    <property type="entry name" value="ARAC-FAMILY TRANSCRIPTIONAL REGULATOR"/>
    <property type="match status" value="1"/>
</dbReference>
<evidence type="ECO:0000256" key="2">
    <source>
        <dbReference type="ARBA" id="ARBA00023125"/>
    </source>
</evidence>
<dbReference type="InterPro" id="IPR015943">
    <property type="entry name" value="WD40/YVTN_repeat-like_dom_sf"/>
</dbReference>
<feature type="chain" id="PRO_5047466682" evidence="5">
    <location>
        <begin position="23"/>
        <end position="902"/>
    </location>
</feature>
<evidence type="ECO:0000313" key="8">
    <source>
        <dbReference type="Proteomes" id="UP000501408"/>
    </source>
</evidence>
<keyword evidence="5" id="KW-0732">Signal</keyword>
<keyword evidence="4" id="KW-0472">Membrane</keyword>
<evidence type="ECO:0000256" key="1">
    <source>
        <dbReference type="ARBA" id="ARBA00023015"/>
    </source>
</evidence>
<dbReference type="Pfam" id="PF12833">
    <property type="entry name" value="HTH_18"/>
    <property type="match status" value="1"/>
</dbReference>
<keyword evidence="3" id="KW-0804">Transcription</keyword>
<evidence type="ECO:0000256" key="5">
    <source>
        <dbReference type="SAM" id="SignalP"/>
    </source>
</evidence>
<dbReference type="InterPro" id="IPR020449">
    <property type="entry name" value="Tscrpt_reg_AraC-type_HTH"/>
</dbReference>
<dbReference type="SUPFAM" id="SSF46689">
    <property type="entry name" value="Homeodomain-like"/>
    <property type="match status" value="1"/>
</dbReference>
<dbReference type="Gene3D" id="2.130.10.10">
    <property type="entry name" value="YVTN repeat-like/Quinoprotein amine dehydrogenase"/>
    <property type="match status" value="3"/>
</dbReference>
<protein>
    <submittedName>
        <fullName evidence="7">Helix-turn-helix domain-containing protein</fullName>
    </submittedName>
</protein>
<name>A0ABX6K2J8_SALCS</name>
<keyword evidence="2" id="KW-0238">DNA-binding</keyword>
<dbReference type="PANTHER" id="PTHR43280:SF28">
    <property type="entry name" value="HTH-TYPE TRANSCRIPTIONAL ACTIVATOR RHAS"/>
    <property type="match status" value="1"/>
</dbReference>
<feature type="transmembrane region" description="Helical" evidence="4">
    <location>
        <begin position="715"/>
        <end position="736"/>
    </location>
</feature>
<accession>A0ABX6K2J8</accession>
<dbReference type="PROSITE" id="PS01124">
    <property type="entry name" value="HTH_ARAC_FAMILY_2"/>
    <property type="match status" value="1"/>
</dbReference>
<dbReference type="SMART" id="SM00342">
    <property type="entry name" value="HTH_ARAC"/>
    <property type="match status" value="1"/>
</dbReference>
<feature type="signal peptide" evidence="5">
    <location>
        <begin position="1"/>
        <end position="22"/>
    </location>
</feature>
<sequence>MKRLLLCLIWVISTFFCLPLQAHHGLETSFQAYPGLQAVANVRDIAYQPGGGVWLLNHQGEVVFFDGHQTHPLSDVLSLPEEKVTAIAFAHDALWMAGQNFIYRYQSGQHIVTRYRLPQTVLARQSDAQSRLANINGELWHISDGQLSRYVVKDNSFSIWRAGQWRAELTWMTNEHRLIAIGQALYQVSEQGIHQIRRFNSPITAITGQDSRAWVSTHNAVYLLALDEDSVTGQHILTQQGGFHYLASGAGGVWAANEQGLFLLSLDGSASPVWTPGQNAIDGTRVTFLRADAEGGIWFSTDKSLRYRAAGQRWIAHQHGPFPQAITQGFSKASDPWLLRGRHWRDLNGRWLARMPDQNGDKIKSAARQATQLWWSTENGVAGLDTRTGSRLTLPEPVANFAAKHLYTDAAGTLWLAKGPQLIRYWPASETVVDYGTGWQVDEGDVEGFYDDGRGSVWIRQQQGLTRYRDGQFQAIRLPVSLLPLSDLYTDERGRLWLASAQGIYQYDHTTPDTVSAAYLSLNNEQFHCITGNKDGVWAYSNQAIVHIAPRGVVRTFRLPTPMGQVVCRVSNPHQLTIFSGAERFVINTDQLAFSLRKPPKVVIGAVWQQDRRWRIAPRQQTAMTLLENNPTQLEWGSWPPERQVSRVHYQLIAKRHPGNPMAGQLAAWQQTSSDTITLANMTGGEYQLRIAIPRDGASHTVLNLDISLPMLPHMLSGAILAVFVSIVLLAVGLAFKQRYQARQQSKRLQQHRTTQPVFDPIAAQPDAVVVEMSGHHAKRRAQCQQLRSAWISRFMQAVENGFTNPDFSTHELAAALAMSERNLQRKCRQYFHITVTSYITQKRLTYASGLLKQGMSITETAEACGYRDPAYFSQRFKGYFGVSPSQYRDRILPQVLTSPTD</sequence>
<keyword evidence="8" id="KW-1185">Reference proteome</keyword>
<keyword evidence="1" id="KW-0805">Transcription regulation</keyword>
<evidence type="ECO:0000256" key="4">
    <source>
        <dbReference type="SAM" id="Phobius"/>
    </source>
</evidence>
<reference evidence="7 8" key="1">
    <citation type="submission" date="2020-03" db="EMBL/GenBank/DDBJ databases">
        <title>Genome mining reveals the biosynthetic pathways of PHA and ectoines of the halophilic strain Salinivibrio costicola M318 isolated from fermented shrimp paste.</title>
        <authorList>
            <person name="Doan T.V."/>
            <person name="Tran L.T."/>
            <person name="Trieu T.A."/>
            <person name="Nguyen Q.V."/>
            <person name="Quach T.N."/>
            <person name="Phi T.Q."/>
            <person name="Kumar S."/>
        </authorList>
    </citation>
    <scope>NUCLEOTIDE SEQUENCE [LARGE SCALE GENOMIC DNA]</scope>
    <source>
        <strain evidence="7 8">M318</strain>
    </source>
</reference>
<gene>
    <name evidence="7" type="ORF">HBA18_05000</name>
</gene>
<proteinExistence type="predicted"/>